<dbReference type="EMBL" id="HE971709">
    <property type="protein sequence ID" value="CCK29432.1"/>
    <property type="molecule type" value="Genomic_DNA"/>
</dbReference>
<sequence>MGLKRVGRLGTAGALVAAAFGASVVFTPASASAAVDWQCHGTAVKRCAVVYWDRTNDTYKARAKIVDVEGGRSYQVKVTNVKLRRFNGEGWITVRSADDYDGWHDTQDTAGTSAVDPCRWPTNSFGAVATFSWRGASTGQETWSPDTAWGHACG</sequence>
<reference evidence="2 3" key="1">
    <citation type="journal article" date="2012" name="J. Bacteriol.">
        <title>Genome sequence of the bacterium Streptomyces davawensis JCM 4913 and heterologous production of the unique antibiotic roseoflavin.</title>
        <authorList>
            <person name="Jankowitsch F."/>
            <person name="Schwarz J."/>
            <person name="Ruckert C."/>
            <person name="Gust B."/>
            <person name="Szczepanowski R."/>
            <person name="Blom J."/>
            <person name="Pelzer S."/>
            <person name="Kalinowski J."/>
            <person name="Mack M."/>
        </authorList>
    </citation>
    <scope>NUCLEOTIDE SEQUENCE [LARGE SCALE GENOMIC DNA]</scope>
    <source>
        <strain evidence="3">DSM 101723 / JCM 4913 / KCC S-0913 / 768</strain>
    </source>
</reference>
<evidence type="ECO:0000256" key="1">
    <source>
        <dbReference type="SAM" id="SignalP"/>
    </source>
</evidence>
<accession>K4R8I2</accession>
<dbReference type="STRING" id="1214101.BN159_5053"/>
<dbReference type="KEGG" id="sdv:BN159_5053"/>
<dbReference type="AlphaFoldDB" id="K4R8I2"/>
<dbReference type="OrthoDB" id="4173622at2"/>
<keyword evidence="1" id="KW-0732">Signal</keyword>
<dbReference type="RefSeq" id="WP_015659772.1">
    <property type="nucleotide sequence ID" value="NC_020504.1"/>
</dbReference>
<evidence type="ECO:0000313" key="3">
    <source>
        <dbReference type="Proteomes" id="UP000008043"/>
    </source>
</evidence>
<dbReference type="PATRIC" id="fig|1214101.3.peg.5123"/>
<gene>
    <name evidence="2" type="ORF">BN159_5053</name>
</gene>
<protein>
    <submittedName>
        <fullName evidence="2">Putative secreted protein</fullName>
    </submittedName>
</protein>
<keyword evidence="3" id="KW-1185">Reference proteome</keyword>
<name>K4R8I2_STRDJ</name>
<dbReference type="eggNOG" id="ENOG5031IE4">
    <property type="taxonomic scope" value="Bacteria"/>
</dbReference>
<evidence type="ECO:0000313" key="2">
    <source>
        <dbReference type="EMBL" id="CCK29432.1"/>
    </source>
</evidence>
<dbReference type="Proteomes" id="UP000008043">
    <property type="component" value="Chromosome"/>
</dbReference>
<proteinExistence type="predicted"/>
<organism evidence="2 3">
    <name type="scientific">Streptomyces davaonensis (strain DSM 101723 / JCM 4913 / KCC S-0913 / 768)</name>
    <dbReference type="NCBI Taxonomy" id="1214101"/>
    <lineage>
        <taxon>Bacteria</taxon>
        <taxon>Bacillati</taxon>
        <taxon>Actinomycetota</taxon>
        <taxon>Actinomycetes</taxon>
        <taxon>Kitasatosporales</taxon>
        <taxon>Streptomycetaceae</taxon>
        <taxon>Streptomyces</taxon>
    </lineage>
</organism>
<feature type="signal peptide" evidence="1">
    <location>
        <begin position="1"/>
        <end position="33"/>
    </location>
</feature>
<dbReference type="HOGENOM" id="CLU_1703195_0_0_11"/>
<feature type="chain" id="PRO_5038827683" evidence="1">
    <location>
        <begin position="34"/>
        <end position="154"/>
    </location>
</feature>